<evidence type="ECO:0000313" key="4">
    <source>
        <dbReference type="Proteomes" id="UP000468735"/>
    </source>
</evidence>
<dbReference type="GO" id="GO:0003824">
    <property type="term" value="F:catalytic activity"/>
    <property type="evidence" value="ECO:0007669"/>
    <property type="project" value="InterPro"/>
</dbReference>
<reference evidence="3 4" key="1">
    <citation type="submission" date="2019-09" db="EMBL/GenBank/DDBJ databases">
        <title>Actinomadura physcomitrii sp. nov., a novel actinomycete isolated from moss [Physcomitrium sphaericum (Ludw) Fuernr].</title>
        <authorList>
            <person name="Zhuang X."/>
            <person name="Liu C."/>
        </authorList>
    </citation>
    <scope>NUCLEOTIDE SEQUENCE [LARGE SCALE GENOMIC DNA]</scope>
    <source>
        <strain evidence="3 4">HMC1</strain>
    </source>
</reference>
<organism evidence="3 4">
    <name type="scientific">Actinomadura rudentiformis</name>
    <dbReference type="NCBI Taxonomy" id="359158"/>
    <lineage>
        <taxon>Bacteria</taxon>
        <taxon>Bacillati</taxon>
        <taxon>Actinomycetota</taxon>
        <taxon>Actinomycetes</taxon>
        <taxon>Streptosporangiales</taxon>
        <taxon>Thermomonosporaceae</taxon>
        <taxon>Actinomadura</taxon>
    </lineage>
</organism>
<comment type="caution">
    <text evidence="3">The sequence shown here is derived from an EMBL/GenBank/DDBJ whole genome shotgun (WGS) entry which is preliminary data.</text>
</comment>
<dbReference type="InterPro" id="IPR036928">
    <property type="entry name" value="AS_sf"/>
</dbReference>
<evidence type="ECO:0000256" key="1">
    <source>
        <dbReference type="ARBA" id="ARBA00009199"/>
    </source>
</evidence>
<evidence type="ECO:0000313" key="3">
    <source>
        <dbReference type="EMBL" id="KAB2349457.1"/>
    </source>
</evidence>
<dbReference type="Proteomes" id="UP000468735">
    <property type="component" value="Unassembled WGS sequence"/>
</dbReference>
<keyword evidence="4" id="KW-1185">Reference proteome</keyword>
<dbReference type="Pfam" id="PF01425">
    <property type="entry name" value="Amidase"/>
    <property type="match status" value="1"/>
</dbReference>
<dbReference type="PANTHER" id="PTHR11895">
    <property type="entry name" value="TRANSAMIDASE"/>
    <property type="match status" value="1"/>
</dbReference>
<dbReference type="PANTHER" id="PTHR11895:SF7">
    <property type="entry name" value="GLUTAMYL-TRNA(GLN) AMIDOTRANSFERASE SUBUNIT A, MITOCHONDRIAL"/>
    <property type="match status" value="1"/>
</dbReference>
<protein>
    <submittedName>
        <fullName evidence="3">Amidase</fullName>
    </submittedName>
</protein>
<dbReference type="InterPro" id="IPR020556">
    <property type="entry name" value="Amidase_CS"/>
</dbReference>
<comment type="similarity">
    <text evidence="1">Belongs to the amidase family.</text>
</comment>
<dbReference type="PROSITE" id="PS00571">
    <property type="entry name" value="AMIDASES"/>
    <property type="match status" value="1"/>
</dbReference>
<evidence type="ECO:0000259" key="2">
    <source>
        <dbReference type="Pfam" id="PF01425"/>
    </source>
</evidence>
<dbReference type="OrthoDB" id="5175573at2"/>
<name>A0A6H9YQ05_9ACTN</name>
<sequence>MEPHEYAGQDAVGLRQLIRSGAVGAAEVEAAARRAIELVNADLNALALPLFEPALAHDPAGPLAGVPFLIKDSQPFARGVPFAIGSRAIRGAVAGVDHELMSRFRAAGLVTLGQTTTPEMALSFATESVRYGLTRNPWDLERGVGGSSGGAAALVAAGAVPLAHANDGAGSIRVPAAACGLVGLKPSRGRIPCGPLIGEAAFGHSAEFAVTRTVRDAAHLLDAIGAPPVGEKYAAPPPSRPYTDELRADPGRLRVALTTAAWSGVAVDPQVAAVAVNAGKVLDWIGHTVTEASPAVDPDLLVEAMMLGFIAAGAALLRAPRRPDPALLEAVTRQVIAETESFTALDMMAAVDAQHQVTRPVGLFFEDHDLLVTPTLGRLPARHGTLDYNDPKYSTRSWLRHIFEYGPFTAPFNVSGNPAISLPLGQSREGLPIGVQLVAAQGREDLLLRVAAQLEQAVPWHDRKPAIYADTASPR</sequence>
<feature type="domain" description="Amidase" evidence="2">
    <location>
        <begin position="36"/>
        <end position="448"/>
    </location>
</feature>
<dbReference type="InterPro" id="IPR023631">
    <property type="entry name" value="Amidase_dom"/>
</dbReference>
<dbReference type="EMBL" id="WBMT01000005">
    <property type="protein sequence ID" value="KAB2349457.1"/>
    <property type="molecule type" value="Genomic_DNA"/>
</dbReference>
<dbReference type="InterPro" id="IPR000120">
    <property type="entry name" value="Amidase"/>
</dbReference>
<accession>A0A6H9YQ05</accession>
<dbReference type="RefSeq" id="WP_151560226.1">
    <property type="nucleotide sequence ID" value="NZ_WBMT01000005.1"/>
</dbReference>
<dbReference type="AlphaFoldDB" id="A0A6H9YQ05"/>
<gene>
    <name evidence="3" type="ORF">F8566_11745</name>
</gene>
<dbReference type="SUPFAM" id="SSF75304">
    <property type="entry name" value="Amidase signature (AS) enzymes"/>
    <property type="match status" value="1"/>
</dbReference>
<dbReference type="Gene3D" id="3.90.1300.10">
    <property type="entry name" value="Amidase signature (AS) domain"/>
    <property type="match status" value="1"/>
</dbReference>
<proteinExistence type="inferred from homology"/>